<feature type="transmembrane region" description="Helical" evidence="6">
    <location>
        <begin position="150"/>
        <end position="171"/>
    </location>
</feature>
<dbReference type="InterPro" id="IPR053009">
    <property type="entry name" value="Xanthocillin_Biosynth-Assoc"/>
</dbReference>
<evidence type="ECO:0000256" key="3">
    <source>
        <dbReference type="ARBA" id="ARBA00022989"/>
    </source>
</evidence>
<dbReference type="GO" id="GO:0016020">
    <property type="term" value="C:membrane"/>
    <property type="evidence" value="ECO:0007669"/>
    <property type="project" value="UniProtKB-SubCell"/>
</dbReference>
<keyword evidence="2 6" id="KW-0812">Transmembrane</keyword>
<dbReference type="EMBL" id="ML975150">
    <property type="protein sequence ID" value="KAF1816525.1"/>
    <property type="molecule type" value="Genomic_DNA"/>
</dbReference>
<evidence type="ECO:0000313" key="9">
    <source>
        <dbReference type="Proteomes" id="UP000504638"/>
    </source>
</evidence>
<feature type="transmembrane region" description="Helical" evidence="6">
    <location>
        <begin position="87"/>
        <end position="107"/>
    </location>
</feature>
<protein>
    <recommendedName>
        <fullName evidence="7">TMEM205-like domain-containing protein</fullName>
    </recommendedName>
</protein>
<dbReference type="GeneID" id="54416494"/>
<evidence type="ECO:0000256" key="1">
    <source>
        <dbReference type="ARBA" id="ARBA00004370"/>
    </source>
</evidence>
<dbReference type="AlphaFoldDB" id="A0A6G1GEI4"/>
<keyword evidence="3 6" id="KW-1133">Transmembrane helix</keyword>
<feature type="transmembrane region" description="Helical" evidence="6">
    <location>
        <begin position="12"/>
        <end position="32"/>
    </location>
</feature>
<evidence type="ECO:0000256" key="5">
    <source>
        <dbReference type="SAM" id="MobiDB-lite"/>
    </source>
</evidence>
<name>A0A6G1GEI4_9PEZI</name>
<dbReference type="RefSeq" id="XP_033538156.1">
    <property type="nucleotide sequence ID" value="XM_033675924.1"/>
</dbReference>
<evidence type="ECO:0000256" key="2">
    <source>
        <dbReference type="ARBA" id="ARBA00022692"/>
    </source>
</evidence>
<dbReference type="PANTHER" id="PTHR23241">
    <property type="entry name" value="LATE EMBRYOGENESIS ABUNDANT PLANTS LEA-RELATED"/>
    <property type="match status" value="1"/>
</dbReference>
<feature type="domain" description="TMEM205-like" evidence="7">
    <location>
        <begin position="13"/>
        <end position="119"/>
    </location>
</feature>
<dbReference type="OrthoDB" id="1641132at2759"/>
<reference evidence="10" key="3">
    <citation type="submission" date="2025-04" db="UniProtKB">
        <authorList>
            <consortium name="RefSeq"/>
        </authorList>
    </citation>
    <scope>IDENTIFICATION</scope>
    <source>
        <strain evidence="10">CBS 781.70</strain>
    </source>
</reference>
<accession>A0A6G1GEI4</accession>
<feature type="transmembrane region" description="Helical" evidence="6">
    <location>
        <begin position="44"/>
        <end position="67"/>
    </location>
</feature>
<dbReference type="Pfam" id="PF13664">
    <property type="entry name" value="DUF4149"/>
    <property type="match status" value="1"/>
</dbReference>
<evidence type="ECO:0000256" key="4">
    <source>
        <dbReference type="ARBA" id="ARBA00023136"/>
    </source>
</evidence>
<gene>
    <name evidence="8 10" type="ORF">P152DRAFT_388370</name>
</gene>
<evidence type="ECO:0000313" key="10">
    <source>
        <dbReference type="RefSeq" id="XP_033538156.1"/>
    </source>
</evidence>
<comment type="subcellular location">
    <subcellularLocation>
        <location evidence="1">Membrane</location>
    </subcellularLocation>
</comment>
<sequence>MDAILSPTPYHILSYGTLLGANLYNTFVASILSFRTLPRPHFSALQSASFPIYFTIQTALPLAMALTYPSPSTSSSGPRALLAHGTLATKTLLAIMFLGGLVNKAVLGPMTNAAMRRRKAQETREGKRAGEGRDAPVSGEMRALNRRFGVLHGVSSLVNLASVLASVGYAFELSQRIA</sequence>
<feature type="compositionally biased region" description="Basic and acidic residues" evidence="5">
    <location>
        <begin position="120"/>
        <end position="134"/>
    </location>
</feature>
<dbReference type="PANTHER" id="PTHR23241:SF102">
    <property type="entry name" value="LD23009P"/>
    <property type="match status" value="1"/>
</dbReference>
<organism evidence="8">
    <name type="scientific">Eremomyces bilateralis CBS 781.70</name>
    <dbReference type="NCBI Taxonomy" id="1392243"/>
    <lineage>
        <taxon>Eukaryota</taxon>
        <taxon>Fungi</taxon>
        <taxon>Dikarya</taxon>
        <taxon>Ascomycota</taxon>
        <taxon>Pezizomycotina</taxon>
        <taxon>Dothideomycetes</taxon>
        <taxon>Dothideomycetes incertae sedis</taxon>
        <taxon>Eremomycetales</taxon>
        <taxon>Eremomycetaceae</taxon>
        <taxon>Eremomyces</taxon>
    </lineage>
</organism>
<feature type="region of interest" description="Disordered" evidence="5">
    <location>
        <begin position="117"/>
        <end position="137"/>
    </location>
</feature>
<dbReference type="Proteomes" id="UP000504638">
    <property type="component" value="Unplaced"/>
</dbReference>
<reference evidence="8 10" key="1">
    <citation type="submission" date="2020-01" db="EMBL/GenBank/DDBJ databases">
        <authorList>
            <consortium name="DOE Joint Genome Institute"/>
            <person name="Haridas S."/>
            <person name="Albert R."/>
            <person name="Binder M."/>
            <person name="Bloem J."/>
            <person name="Labutti K."/>
            <person name="Salamov A."/>
            <person name="Andreopoulos B."/>
            <person name="Baker S.E."/>
            <person name="Barry K."/>
            <person name="Bills G."/>
            <person name="Bluhm B.H."/>
            <person name="Cannon C."/>
            <person name="Castanera R."/>
            <person name="Culley D.E."/>
            <person name="Daum C."/>
            <person name="Ezra D."/>
            <person name="Gonzalez J.B."/>
            <person name="Henrissat B."/>
            <person name="Kuo A."/>
            <person name="Liang C."/>
            <person name="Lipzen A."/>
            <person name="Lutzoni F."/>
            <person name="Magnuson J."/>
            <person name="Mondo S."/>
            <person name="Nolan M."/>
            <person name="Ohm R."/>
            <person name="Pangilinan J."/>
            <person name="Park H.-J."/>
            <person name="Ramirez L."/>
            <person name="Alfaro M."/>
            <person name="Sun H."/>
            <person name="Tritt A."/>
            <person name="Yoshinaga Y."/>
            <person name="Zwiers L.-H."/>
            <person name="Turgeon B.G."/>
            <person name="Goodwin S.B."/>
            <person name="Spatafora J.W."/>
            <person name="Crous P.W."/>
            <person name="Grigoriev I.V."/>
        </authorList>
    </citation>
    <scope>NUCLEOTIDE SEQUENCE</scope>
    <source>
        <strain evidence="8 10">CBS 781.70</strain>
    </source>
</reference>
<evidence type="ECO:0000259" key="7">
    <source>
        <dbReference type="Pfam" id="PF13664"/>
    </source>
</evidence>
<dbReference type="InterPro" id="IPR025423">
    <property type="entry name" value="TMEM205-like"/>
</dbReference>
<evidence type="ECO:0000256" key="6">
    <source>
        <dbReference type="SAM" id="Phobius"/>
    </source>
</evidence>
<evidence type="ECO:0000313" key="8">
    <source>
        <dbReference type="EMBL" id="KAF1816525.1"/>
    </source>
</evidence>
<keyword evidence="9" id="KW-1185">Reference proteome</keyword>
<keyword evidence="4 6" id="KW-0472">Membrane</keyword>
<reference evidence="10" key="2">
    <citation type="submission" date="2020-04" db="EMBL/GenBank/DDBJ databases">
        <authorList>
            <consortium name="NCBI Genome Project"/>
        </authorList>
    </citation>
    <scope>NUCLEOTIDE SEQUENCE</scope>
    <source>
        <strain evidence="10">CBS 781.70</strain>
    </source>
</reference>
<proteinExistence type="predicted"/>